<dbReference type="AlphaFoldDB" id="A0A2T3JI66"/>
<dbReference type="RefSeq" id="WP_107242844.1">
    <property type="nucleotide sequence ID" value="NZ_PYMJ01000009.1"/>
</dbReference>
<comment type="catalytic activity">
    <reaction evidence="4">
        <text>chorismate + L-glutamine = anthranilate + pyruvate + L-glutamate + H(+)</text>
        <dbReference type="Rhea" id="RHEA:21732"/>
        <dbReference type="ChEBI" id="CHEBI:15361"/>
        <dbReference type="ChEBI" id="CHEBI:15378"/>
        <dbReference type="ChEBI" id="CHEBI:16567"/>
        <dbReference type="ChEBI" id="CHEBI:29748"/>
        <dbReference type="ChEBI" id="CHEBI:29985"/>
        <dbReference type="ChEBI" id="CHEBI:58359"/>
        <dbReference type="EC" id="4.1.3.27"/>
    </reaction>
</comment>
<evidence type="ECO:0000256" key="2">
    <source>
        <dbReference type="ARBA" id="ARBA00022962"/>
    </source>
</evidence>
<dbReference type="GO" id="GO:0002047">
    <property type="term" value="P:phenazine biosynthetic process"/>
    <property type="evidence" value="ECO:0007669"/>
    <property type="project" value="TreeGrafter"/>
</dbReference>
<keyword evidence="2" id="KW-0315">Glutamine amidotransferase</keyword>
<dbReference type="InterPro" id="IPR050472">
    <property type="entry name" value="Anth_synth/Amidotransfase"/>
</dbReference>
<keyword evidence="3" id="KW-0456">Lyase</keyword>
<dbReference type="PANTHER" id="PTHR43418">
    <property type="entry name" value="MULTIFUNCTIONAL TRYPTOPHAN BIOSYNTHESIS PROTEIN-RELATED"/>
    <property type="match status" value="1"/>
</dbReference>
<evidence type="ECO:0000313" key="7">
    <source>
        <dbReference type="Proteomes" id="UP000240987"/>
    </source>
</evidence>
<evidence type="ECO:0000256" key="4">
    <source>
        <dbReference type="ARBA" id="ARBA00047683"/>
    </source>
</evidence>
<dbReference type="InterPro" id="IPR006221">
    <property type="entry name" value="TrpG/PapA_dom"/>
</dbReference>
<dbReference type="GO" id="GO:0005829">
    <property type="term" value="C:cytosol"/>
    <property type="evidence" value="ECO:0007669"/>
    <property type="project" value="TreeGrafter"/>
</dbReference>
<gene>
    <name evidence="6" type="ORF">C9J12_11485</name>
</gene>
<dbReference type="Proteomes" id="UP000240987">
    <property type="component" value="Unassembled WGS sequence"/>
</dbReference>
<sequence>MAQAHIVLLDNFDSFTYNLVDQFRSLGHLVTIYRNSLSVEQMEQALADKVNPVLVLSPGPGAPADAGCMPALIKRIKGEVPIIGICLGHQAIVEAYGGKVEGAGEIVHGKSAMMSHTQHNVFGDLPNPLSIARYHSLVATEVPETLDIVADVDGLVMAVINDADRVCGFQFHPESILTTQGAQLLTNTLHWVMSKVESDIETTKTPQTNDKD</sequence>
<dbReference type="SUPFAM" id="SSF52317">
    <property type="entry name" value="Class I glutamine amidotransferase-like"/>
    <property type="match status" value="1"/>
</dbReference>
<organism evidence="6 7">
    <name type="scientific">Photobacterium frigidiphilum</name>
    <dbReference type="NCBI Taxonomy" id="264736"/>
    <lineage>
        <taxon>Bacteria</taxon>
        <taxon>Pseudomonadati</taxon>
        <taxon>Pseudomonadota</taxon>
        <taxon>Gammaproteobacteria</taxon>
        <taxon>Vibrionales</taxon>
        <taxon>Vibrionaceae</taxon>
        <taxon>Photobacterium</taxon>
    </lineage>
</organism>
<dbReference type="PROSITE" id="PS51273">
    <property type="entry name" value="GATASE_TYPE_1"/>
    <property type="match status" value="1"/>
</dbReference>
<evidence type="ECO:0000256" key="3">
    <source>
        <dbReference type="ARBA" id="ARBA00023239"/>
    </source>
</evidence>
<dbReference type="GO" id="GO:0004049">
    <property type="term" value="F:anthranilate synthase activity"/>
    <property type="evidence" value="ECO:0007669"/>
    <property type="project" value="UniProtKB-EC"/>
</dbReference>
<dbReference type="PRINTS" id="PR00096">
    <property type="entry name" value="GATASE"/>
</dbReference>
<dbReference type="CDD" id="cd01743">
    <property type="entry name" value="GATase1_Anthranilate_Synthase"/>
    <property type="match status" value="1"/>
</dbReference>
<evidence type="ECO:0000256" key="1">
    <source>
        <dbReference type="ARBA" id="ARBA00012266"/>
    </source>
</evidence>
<comment type="caution">
    <text evidence="6">The sequence shown here is derived from an EMBL/GenBank/DDBJ whole genome shotgun (WGS) entry which is preliminary data.</text>
</comment>
<proteinExistence type="predicted"/>
<reference evidence="6 7" key="1">
    <citation type="submission" date="2018-01" db="EMBL/GenBank/DDBJ databases">
        <title>Whole genome sequencing of Histamine producing bacteria.</title>
        <authorList>
            <person name="Butler K."/>
        </authorList>
    </citation>
    <scope>NUCLEOTIDE SEQUENCE [LARGE SCALE GENOMIC DNA]</scope>
    <source>
        <strain evidence="6 7">JCM 12947</strain>
    </source>
</reference>
<dbReference type="Gene3D" id="3.40.50.880">
    <property type="match status" value="1"/>
</dbReference>
<dbReference type="GO" id="GO:0004048">
    <property type="term" value="F:anthranilate phosphoribosyltransferase activity"/>
    <property type="evidence" value="ECO:0007669"/>
    <property type="project" value="TreeGrafter"/>
</dbReference>
<protein>
    <recommendedName>
        <fullName evidence="1">anthranilate synthase</fullName>
        <ecNumber evidence="1">4.1.3.27</ecNumber>
    </recommendedName>
</protein>
<keyword evidence="7" id="KW-1185">Reference proteome</keyword>
<dbReference type="OrthoDB" id="9806430at2"/>
<dbReference type="EMBL" id="PYMJ01000009">
    <property type="protein sequence ID" value="PSU48666.1"/>
    <property type="molecule type" value="Genomic_DNA"/>
</dbReference>
<evidence type="ECO:0000259" key="5">
    <source>
        <dbReference type="Pfam" id="PF00117"/>
    </source>
</evidence>
<dbReference type="PANTHER" id="PTHR43418:SF2">
    <property type="entry name" value="BIFUNCTIONAL PROTEIN TRPGD"/>
    <property type="match status" value="1"/>
</dbReference>
<feature type="domain" description="Glutamine amidotransferase" evidence="5">
    <location>
        <begin position="7"/>
        <end position="189"/>
    </location>
</feature>
<evidence type="ECO:0000313" key="6">
    <source>
        <dbReference type="EMBL" id="PSU48666.1"/>
    </source>
</evidence>
<dbReference type="PRINTS" id="PR00097">
    <property type="entry name" value="ANTSNTHASEII"/>
</dbReference>
<dbReference type="EC" id="4.1.3.27" evidence="1"/>
<accession>A0A2T3JI66</accession>
<dbReference type="Pfam" id="PF00117">
    <property type="entry name" value="GATase"/>
    <property type="match status" value="1"/>
</dbReference>
<dbReference type="InterPro" id="IPR029062">
    <property type="entry name" value="Class_I_gatase-like"/>
</dbReference>
<dbReference type="PRINTS" id="PR00099">
    <property type="entry name" value="CPSGATASE"/>
</dbReference>
<dbReference type="GO" id="GO:0000162">
    <property type="term" value="P:L-tryptophan biosynthetic process"/>
    <property type="evidence" value="ECO:0007669"/>
    <property type="project" value="TreeGrafter"/>
</dbReference>
<dbReference type="InterPro" id="IPR017926">
    <property type="entry name" value="GATASE"/>
</dbReference>
<dbReference type="NCBIfam" id="TIGR00566">
    <property type="entry name" value="trpG_papA"/>
    <property type="match status" value="1"/>
</dbReference>
<name>A0A2T3JI66_9GAMM</name>
<dbReference type="FunFam" id="3.40.50.880:FF:000003">
    <property type="entry name" value="Anthranilate synthase component II"/>
    <property type="match status" value="1"/>
</dbReference>